<feature type="domain" description="DDE Tnp4" evidence="4">
    <location>
        <begin position="78"/>
        <end position="172"/>
    </location>
</feature>
<feature type="transmembrane region" description="Helical" evidence="3">
    <location>
        <begin position="31"/>
        <end position="53"/>
    </location>
</feature>
<reference evidence="5 6" key="1">
    <citation type="submission" date="2022-05" db="EMBL/GenBank/DDBJ databases">
        <authorList>
            <consortium name="Genoscope - CEA"/>
            <person name="William W."/>
        </authorList>
    </citation>
    <scope>NUCLEOTIDE SEQUENCE [LARGE SCALE GENOMIC DNA]</scope>
</reference>
<evidence type="ECO:0000256" key="1">
    <source>
        <dbReference type="ARBA" id="ARBA00001968"/>
    </source>
</evidence>
<protein>
    <recommendedName>
        <fullName evidence="4">DDE Tnp4 domain-containing protein</fullName>
    </recommendedName>
</protein>
<proteinExistence type="predicted"/>
<keyword evidence="3" id="KW-0472">Membrane</keyword>
<dbReference type="InterPro" id="IPR027806">
    <property type="entry name" value="HARBI1_dom"/>
</dbReference>
<keyword evidence="2" id="KW-0479">Metal-binding</keyword>
<dbReference type="AlphaFoldDB" id="A0AAU9XG62"/>
<dbReference type="Pfam" id="PF13359">
    <property type="entry name" value="DDE_Tnp_4"/>
    <property type="match status" value="1"/>
</dbReference>
<evidence type="ECO:0000256" key="2">
    <source>
        <dbReference type="ARBA" id="ARBA00022723"/>
    </source>
</evidence>
<comment type="caution">
    <text evidence="5">The sequence shown here is derived from an EMBL/GenBank/DDBJ whole genome shotgun (WGS) entry which is preliminary data.</text>
</comment>
<keyword evidence="6" id="KW-1185">Reference proteome</keyword>
<name>A0AAU9XG62_9CNID</name>
<dbReference type="GO" id="GO:0046872">
    <property type="term" value="F:metal ion binding"/>
    <property type="evidence" value="ECO:0007669"/>
    <property type="project" value="UniProtKB-KW"/>
</dbReference>
<comment type="cofactor">
    <cofactor evidence="1">
        <name>a divalent metal cation</name>
        <dbReference type="ChEBI" id="CHEBI:60240"/>
    </cofactor>
</comment>
<evidence type="ECO:0000313" key="5">
    <source>
        <dbReference type="EMBL" id="CAH3146872.1"/>
    </source>
</evidence>
<organism evidence="5 6">
    <name type="scientific">Pocillopora meandrina</name>
    <dbReference type="NCBI Taxonomy" id="46732"/>
    <lineage>
        <taxon>Eukaryota</taxon>
        <taxon>Metazoa</taxon>
        <taxon>Cnidaria</taxon>
        <taxon>Anthozoa</taxon>
        <taxon>Hexacorallia</taxon>
        <taxon>Scleractinia</taxon>
        <taxon>Astrocoeniina</taxon>
        <taxon>Pocilloporidae</taxon>
        <taxon>Pocillopora</taxon>
    </lineage>
</organism>
<keyword evidence="3" id="KW-0812">Transmembrane</keyword>
<dbReference type="Proteomes" id="UP001159428">
    <property type="component" value="Unassembled WGS sequence"/>
</dbReference>
<gene>
    <name evidence="5" type="ORF">PMEA_00023134</name>
</gene>
<evidence type="ECO:0000313" key="6">
    <source>
        <dbReference type="Proteomes" id="UP001159428"/>
    </source>
</evidence>
<sequence>MRYRYRFAREAIQYIVNLVADEITPQTNRNLAVLTVMQVLVAFRLFVSGFFPFTRAEGNKIKQGLFRVGGFPCATGCIDGTHVRIIAPQENEPDLVNQKGFHSIKVQEICDHRGVSTNVVAGWPGSTHDSYIFRTSAIGSNLEGTGLTDGVLHGYSGYACSPFLVTPYLNPKRP</sequence>
<evidence type="ECO:0000256" key="3">
    <source>
        <dbReference type="SAM" id="Phobius"/>
    </source>
</evidence>
<accession>A0AAU9XG62</accession>
<evidence type="ECO:0000259" key="4">
    <source>
        <dbReference type="Pfam" id="PF13359"/>
    </source>
</evidence>
<dbReference type="EMBL" id="CALNXJ010000042">
    <property type="protein sequence ID" value="CAH3146872.1"/>
    <property type="molecule type" value="Genomic_DNA"/>
</dbReference>
<keyword evidence="3" id="KW-1133">Transmembrane helix</keyword>